<feature type="transmembrane region" description="Helical" evidence="7">
    <location>
        <begin position="262"/>
        <end position="280"/>
    </location>
</feature>
<dbReference type="InterPro" id="IPR019756">
    <property type="entry name" value="Pept_S26A_signal_pept_1_Ser-AS"/>
</dbReference>
<dbReference type="PANTHER" id="PTHR43390">
    <property type="entry name" value="SIGNAL PEPTIDASE I"/>
    <property type="match status" value="1"/>
</dbReference>
<evidence type="ECO:0000313" key="11">
    <source>
        <dbReference type="Proteomes" id="UP001464891"/>
    </source>
</evidence>
<keyword evidence="5 7" id="KW-0645">Protease</keyword>
<evidence type="ECO:0000313" key="10">
    <source>
        <dbReference type="EMBL" id="MEP0816359.1"/>
    </source>
</evidence>
<proteinExistence type="inferred from homology"/>
<comment type="similarity">
    <text evidence="3 8">Belongs to the peptidase S26 family.</text>
</comment>
<feature type="domain" description="Peptidase S26" evidence="9">
    <location>
        <begin position="322"/>
        <end position="476"/>
    </location>
</feature>
<gene>
    <name evidence="10" type="primary">lepB</name>
    <name evidence="10" type="ORF">NC998_04545</name>
</gene>
<evidence type="ECO:0000256" key="8">
    <source>
        <dbReference type="RuleBase" id="RU362042"/>
    </source>
</evidence>
<dbReference type="InterPro" id="IPR000223">
    <property type="entry name" value="Pept_S26A_signal_pept_1"/>
</dbReference>
<dbReference type="EC" id="3.4.21.89" evidence="4 7"/>
<dbReference type="Proteomes" id="UP001464891">
    <property type="component" value="Unassembled WGS sequence"/>
</dbReference>
<dbReference type="InterPro" id="IPR019758">
    <property type="entry name" value="Pept_S26A_signal_pept_1_CS"/>
</dbReference>
<comment type="catalytic activity">
    <reaction evidence="1 7">
        <text>Cleavage of hydrophobic, N-terminal signal or leader sequences from secreted and periplasmic proteins.</text>
        <dbReference type="EC" id="3.4.21.89"/>
    </reaction>
</comment>
<feature type="transmembrane region" description="Helical" evidence="7">
    <location>
        <begin position="196"/>
        <end position="218"/>
    </location>
</feature>
<comment type="subcellular location">
    <subcellularLocation>
        <location evidence="2">Cell membrane</location>
        <topology evidence="2">Single-pass type II membrane protein</topology>
    </subcellularLocation>
    <subcellularLocation>
        <location evidence="8">Membrane</location>
        <topology evidence="8">Single-pass type II membrane protein</topology>
    </subcellularLocation>
</comment>
<dbReference type="EMBL" id="JAMPKM010000002">
    <property type="protein sequence ID" value="MEP0816359.1"/>
    <property type="molecule type" value="Genomic_DNA"/>
</dbReference>
<accession>A0ABV0J3K1</accession>
<feature type="transmembrane region" description="Helical" evidence="7">
    <location>
        <begin position="313"/>
        <end position="335"/>
    </location>
</feature>
<keyword evidence="11" id="KW-1185">Reference proteome</keyword>
<comment type="caution">
    <text evidence="7">Lacks conserved residue(s) required for the propagation of feature annotation.</text>
</comment>
<evidence type="ECO:0000256" key="1">
    <source>
        <dbReference type="ARBA" id="ARBA00000677"/>
    </source>
</evidence>
<dbReference type="PROSITE" id="PS00760">
    <property type="entry name" value="SPASE_I_2"/>
    <property type="match status" value="1"/>
</dbReference>
<dbReference type="SUPFAM" id="SSF51306">
    <property type="entry name" value="LexA/Signal peptidase"/>
    <property type="match status" value="1"/>
</dbReference>
<dbReference type="RefSeq" id="WP_190433675.1">
    <property type="nucleotide sequence ID" value="NZ_JAMPKM010000002.1"/>
</dbReference>
<feature type="transmembrane region" description="Helical" evidence="7">
    <location>
        <begin position="172"/>
        <end position="190"/>
    </location>
</feature>
<sequence length="487" mass="53179">MTENLLELAKQGNPDAIATLMNRALKPQGITAAVELVGDRLQVELVAERLPNQSVAINYVRRGLLALGVTGIQQVQVSGKQVDQVALGWMEEFAIAEQASVSDTRTTTAIPAAASIASSHSLTQAGSDQKQKSAGTGEVGAIASKDAWFAANLSLLFPGLGQIYVGQIVRGLLFAGMAIALIWLAFWSIFSPAGNTLIGLSCILPVVFIYIVDLFEAYRGVTGGSILELHKEDASQKESWLAVFLSQLLPGLGQVYLQQNLLGTVLIVAMIVAASGLVGLKIHVWLPAMITGFACYHAYAHAPKKPAIRAQQIIVLVIASIVAIRLLMGAVPASLQQRIERFVIPSSSMEPTLQVKDRIFVLKSLRYVPKDGDLVVFRPLQRSSTDRPMKDKFFVKRVIGTPGETIQVKDGKVYRNDQPLQESYISEPPAYEWGPEVVPNDAYLVLGDNRNDSFDSHVWGFLPDRNIVGRAYKIYWPPARIRPLNQQ</sequence>
<dbReference type="InterPro" id="IPR019757">
    <property type="entry name" value="Pept_S26A_signal_pept_1_Lys-AS"/>
</dbReference>
<dbReference type="Pfam" id="PF10502">
    <property type="entry name" value="Peptidase_S26"/>
    <property type="match status" value="1"/>
</dbReference>
<keyword evidence="6 7" id="KW-0378">Hydrolase</keyword>
<dbReference type="InterPro" id="IPR019533">
    <property type="entry name" value="Peptidase_S26"/>
</dbReference>
<keyword evidence="7" id="KW-1133">Transmembrane helix</keyword>
<dbReference type="PROSITE" id="PS00501">
    <property type="entry name" value="SPASE_I_1"/>
    <property type="match status" value="1"/>
</dbReference>
<dbReference type="Gene3D" id="2.10.109.10">
    <property type="entry name" value="Umud Fragment, subunit A"/>
    <property type="match status" value="1"/>
</dbReference>
<dbReference type="PROSITE" id="PS00761">
    <property type="entry name" value="SPASE_I_3"/>
    <property type="match status" value="1"/>
</dbReference>
<evidence type="ECO:0000256" key="5">
    <source>
        <dbReference type="ARBA" id="ARBA00022670"/>
    </source>
</evidence>
<evidence type="ECO:0000256" key="4">
    <source>
        <dbReference type="ARBA" id="ARBA00013208"/>
    </source>
</evidence>
<organism evidence="10 11">
    <name type="scientific">Trichocoleus desertorum GB2-A4</name>
    <dbReference type="NCBI Taxonomy" id="2933944"/>
    <lineage>
        <taxon>Bacteria</taxon>
        <taxon>Bacillati</taxon>
        <taxon>Cyanobacteriota</taxon>
        <taxon>Cyanophyceae</taxon>
        <taxon>Leptolyngbyales</taxon>
        <taxon>Trichocoleusaceae</taxon>
        <taxon>Trichocoleus</taxon>
    </lineage>
</organism>
<dbReference type="NCBIfam" id="TIGR02227">
    <property type="entry name" value="sigpep_I_bact"/>
    <property type="match status" value="1"/>
</dbReference>
<protein>
    <recommendedName>
        <fullName evidence="4 7">Signal peptidase I</fullName>
        <ecNumber evidence="4 7">3.4.21.89</ecNumber>
    </recommendedName>
</protein>
<evidence type="ECO:0000256" key="7">
    <source>
        <dbReference type="RuleBase" id="RU003993"/>
    </source>
</evidence>
<dbReference type="PANTHER" id="PTHR43390:SF1">
    <property type="entry name" value="CHLOROPLAST PROCESSING PEPTIDASE"/>
    <property type="match status" value="1"/>
</dbReference>
<dbReference type="PRINTS" id="PR00727">
    <property type="entry name" value="LEADERPTASE"/>
</dbReference>
<dbReference type="GO" id="GO:0009003">
    <property type="term" value="F:signal peptidase activity"/>
    <property type="evidence" value="ECO:0007669"/>
    <property type="project" value="UniProtKB-EC"/>
</dbReference>
<evidence type="ECO:0000256" key="2">
    <source>
        <dbReference type="ARBA" id="ARBA00004401"/>
    </source>
</evidence>
<evidence type="ECO:0000256" key="3">
    <source>
        <dbReference type="ARBA" id="ARBA00009370"/>
    </source>
</evidence>
<dbReference type="InterPro" id="IPR036286">
    <property type="entry name" value="LexA/Signal_pep-like_sf"/>
</dbReference>
<reference evidence="10 11" key="1">
    <citation type="submission" date="2022-04" db="EMBL/GenBank/DDBJ databases">
        <title>Positive selection, recombination, and allopatry shape intraspecific diversity of widespread and dominant cyanobacteria.</title>
        <authorList>
            <person name="Wei J."/>
            <person name="Shu W."/>
            <person name="Hu C."/>
        </authorList>
    </citation>
    <scope>NUCLEOTIDE SEQUENCE [LARGE SCALE GENOMIC DNA]</scope>
    <source>
        <strain evidence="10 11">GB2-A4</strain>
    </source>
</reference>
<keyword evidence="7" id="KW-0472">Membrane</keyword>
<dbReference type="CDD" id="cd06530">
    <property type="entry name" value="S26_SPase_I"/>
    <property type="match status" value="1"/>
</dbReference>
<name>A0ABV0J3K1_9CYAN</name>
<comment type="caution">
    <text evidence="10">The sequence shown here is derived from an EMBL/GenBank/DDBJ whole genome shotgun (WGS) entry which is preliminary data.</text>
</comment>
<evidence type="ECO:0000259" key="9">
    <source>
        <dbReference type="Pfam" id="PF10502"/>
    </source>
</evidence>
<keyword evidence="7" id="KW-0812">Transmembrane</keyword>
<evidence type="ECO:0000256" key="6">
    <source>
        <dbReference type="ARBA" id="ARBA00022801"/>
    </source>
</evidence>